<reference evidence="1" key="1">
    <citation type="submission" date="2022-07" db="EMBL/GenBank/DDBJ databases">
        <title>Genome Sequence of Phlebia brevispora.</title>
        <authorList>
            <person name="Buettner E."/>
        </authorList>
    </citation>
    <scope>NUCLEOTIDE SEQUENCE</scope>
    <source>
        <strain evidence="1">MPL23</strain>
    </source>
</reference>
<name>A0ACC1SUM2_9APHY</name>
<dbReference type="Proteomes" id="UP001148662">
    <property type="component" value="Unassembled WGS sequence"/>
</dbReference>
<gene>
    <name evidence="1" type="ORF">NM688_g5491</name>
</gene>
<sequence>MSCTLCRLPFTPAPRSVAPDSRPPEGVMTAKQNQYFMKAVGIGSKVPFTMCNCEYVDQNLFGSMLMFMTPLTIAWKTKEGTMMMFHTACVNILRHIFDCTADTMEALYDLCEIDKVLGRTMIDVNSGRLPHVKYEEAGAEKVDLRPYYQLDDGLQRFDWERFKNDGYDWAYTRPDTFPRFHQTVSPSRVPAPAPAETKDALTTMPLDILHALLPYLTDKSFVSLLSTCRTFRHHALTTYQHQARERVRTLGWAIPLRKEYASAPQATRDAGIMINPDDIPSEGDWMLYLCNAHKSKSMRARRWIWATAEELRRTFLEHKAGGPYDAIIAGDGPDAPCLKSPARVELEKEISRNPMNMMCPPRW</sequence>
<comment type="caution">
    <text evidence="1">The sequence shown here is derived from an EMBL/GenBank/DDBJ whole genome shotgun (WGS) entry which is preliminary data.</text>
</comment>
<evidence type="ECO:0000313" key="2">
    <source>
        <dbReference type="Proteomes" id="UP001148662"/>
    </source>
</evidence>
<evidence type="ECO:0000313" key="1">
    <source>
        <dbReference type="EMBL" id="KAJ3546666.1"/>
    </source>
</evidence>
<proteinExistence type="predicted"/>
<protein>
    <submittedName>
        <fullName evidence="1">Uncharacterized protein</fullName>
    </submittedName>
</protein>
<keyword evidence="2" id="KW-1185">Reference proteome</keyword>
<dbReference type="EMBL" id="JANHOG010001016">
    <property type="protein sequence ID" value="KAJ3546666.1"/>
    <property type="molecule type" value="Genomic_DNA"/>
</dbReference>
<accession>A0ACC1SUM2</accession>
<organism evidence="1 2">
    <name type="scientific">Phlebia brevispora</name>
    <dbReference type="NCBI Taxonomy" id="194682"/>
    <lineage>
        <taxon>Eukaryota</taxon>
        <taxon>Fungi</taxon>
        <taxon>Dikarya</taxon>
        <taxon>Basidiomycota</taxon>
        <taxon>Agaricomycotina</taxon>
        <taxon>Agaricomycetes</taxon>
        <taxon>Polyporales</taxon>
        <taxon>Meruliaceae</taxon>
        <taxon>Phlebia</taxon>
    </lineage>
</organism>